<feature type="transmembrane region" description="Helical" evidence="15">
    <location>
        <begin position="41"/>
        <end position="63"/>
    </location>
</feature>
<keyword evidence="6" id="KW-0479">Metal-binding</keyword>
<keyword evidence="12 15" id="KW-0472">Membrane</keyword>
<keyword evidence="4" id="KW-0645">Protease</keyword>
<keyword evidence="7" id="KW-0378">Hydrolase</keyword>
<feature type="domain" description="Peptidase M28" evidence="16">
    <location>
        <begin position="167"/>
        <end position="349"/>
    </location>
</feature>
<evidence type="ECO:0000256" key="3">
    <source>
        <dbReference type="ARBA" id="ARBA00010918"/>
    </source>
</evidence>
<keyword evidence="11" id="KW-0482">Metalloprotease</keyword>
<evidence type="ECO:0000256" key="7">
    <source>
        <dbReference type="ARBA" id="ARBA00022801"/>
    </source>
</evidence>
<evidence type="ECO:0000256" key="13">
    <source>
        <dbReference type="ARBA" id="ARBA00023180"/>
    </source>
</evidence>
<reference evidence="19" key="1">
    <citation type="submission" date="2019-03" db="EMBL/GenBank/DDBJ databases">
        <title>Long read genome sequence of the mycoparasitic Pythium oligandrum ATCC 38472 isolated from sugarbeet rhizosphere.</title>
        <authorList>
            <person name="Gaulin E."/>
        </authorList>
    </citation>
    <scope>NUCLEOTIDE SEQUENCE</scope>
    <source>
        <strain evidence="19">ATCC 38472_TT</strain>
    </source>
</reference>
<comment type="subcellular location">
    <subcellularLocation>
        <location evidence="2">Endoplasmic reticulum membrane</location>
        <topology evidence="2">Multi-pass membrane protein</topology>
    </subcellularLocation>
</comment>
<keyword evidence="13" id="KW-0325">Glycoprotein</keyword>
<dbReference type="CDD" id="cd03875">
    <property type="entry name" value="M28_Fxna_like"/>
    <property type="match status" value="1"/>
</dbReference>
<dbReference type="GO" id="GO:0008235">
    <property type="term" value="F:metalloexopeptidase activity"/>
    <property type="evidence" value="ECO:0007669"/>
    <property type="project" value="InterPro"/>
</dbReference>
<evidence type="ECO:0000256" key="15">
    <source>
        <dbReference type="SAM" id="Phobius"/>
    </source>
</evidence>
<sequence length="877" mass="96408">MSDVRQRRLYPTDGKQQEIPSTWGDDAPRRKAKHHTSVPNVGPLVVGFLLFYAAVASVIGYYVTWLPEPAPLDAPADQFSEARARVVLEKIMSFGYRPVGTRANEELTPAYLLSQIEAIKAAAPSDVLIEVDIQRPTGAFGLDFITQFQNIYANVTNIVVRVARANLTPEDFNDSLMISSHYDAAIGGAAASDDGVNVAIMVELLRYFAMVPPSHASLVFNFNGAEETIMQAAHGFITQHPWTKNIRAFINLEAAGAGGRALLFQTGSDELALAYAEGAKYPYGSIIAQELFQTGVIPADTDFRVYRDFGAVSGMDFAFIANGYVYHTKLDDTSRIQQGSIQHLGDNLVGVIGRLTNVPGRLQKVAATPYTSNTLFFDIAGMVMVSMGRSAAVTLCSGVALLALVFLARSKVTMQQRLSAIKFVLGCVAMALGASLATACIMTLFAPISWYSFPYMGGATFMLPALAAMTHRLYIFVQKQSTSSTESLWRVEETLFEGMLCTYLFGLVALLSANVLSAYVLAIWVFFPLVGQVACHFLQQAGLLSSSMCIVISLAAAAFPVIYSGFMLTIAYQFFIPLLGRCGPVAPADIIIAAVFGLSLVVMFSFTSRFFCFLPTKQLASLRNLLIVASVGAVVFASLQNPYTDITPKRMTVQHVYREIMHPNGTIQAQDAGVWVNGLDFRGVSTIKPFLAKTQWKDTTLTAPPRFLLDKMELYGDLPWTLPIRDFLPERHSWYLPTGVPEFTPEEYQPSLGVVSSKYDPETDRRMIHMHFTGPSHLNIFIDAERTRLTKWSLGNGVEGPAASQTDGGTYILQFCSGTSPSSFHFWVEAETNNRIEVAVVGHYLEKRTPEMKELTGAFPKWVHSIDTVSTWRIQTI</sequence>
<dbReference type="FunFam" id="3.40.630.10:FF:000008">
    <property type="entry name" value="Endoplasmic reticulum metallopeptidase 1"/>
    <property type="match status" value="1"/>
</dbReference>
<dbReference type="InterPro" id="IPR053974">
    <property type="entry name" value="ERMP1_1-A_TM"/>
</dbReference>
<feature type="domain" description="Endoplasmic reticulum metallopeptidase 1-like C-terminal" evidence="17">
    <location>
        <begin position="647"/>
        <end position="871"/>
    </location>
</feature>
<dbReference type="OrthoDB" id="76293at2759"/>
<evidence type="ECO:0000256" key="8">
    <source>
        <dbReference type="ARBA" id="ARBA00022824"/>
    </source>
</evidence>
<evidence type="ECO:0000313" key="20">
    <source>
        <dbReference type="Proteomes" id="UP000794436"/>
    </source>
</evidence>
<dbReference type="InterPro" id="IPR007484">
    <property type="entry name" value="Peptidase_M28"/>
</dbReference>
<dbReference type="GO" id="GO:0006508">
    <property type="term" value="P:proteolysis"/>
    <property type="evidence" value="ECO:0007669"/>
    <property type="project" value="UniProtKB-KW"/>
</dbReference>
<evidence type="ECO:0000256" key="4">
    <source>
        <dbReference type="ARBA" id="ARBA00022670"/>
    </source>
</evidence>
<dbReference type="InterPro" id="IPR045175">
    <property type="entry name" value="M28_fam"/>
</dbReference>
<dbReference type="InterPro" id="IPR048024">
    <property type="entry name" value="Fxna-like_M28_dom"/>
</dbReference>
<evidence type="ECO:0000259" key="17">
    <source>
        <dbReference type="Pfam" id="PF22248"/>
    </source>
</evidence>
<comment type="similarity">
    <text evidence="3">Belongs to the peptidase M28 family.</text>
</comment>
<evidence type="ECO:0000256" key="5">
    <source>
        <dbReference type="ARBA" id="ARBA00022692"/>
    </source>
</evidence>
<feature type="transmembrane region" description="Helical" evidence="15">
    <location>
        <begin position="391"/>
        <end position="408"/>
    </location>
</feature>
<keyword evidence="20" id="KW-1185">Reference proteome</keyword>
<gene>
    <name evidence="19" type="ORF">Poli38472_009173</name>
</gene>
<feature type="transmembrane region" description="Helical" evidence="15">
    <location>
        <begin position="550"/>
        <end position="575"/>
    </location>
</feature>
<dbReference type="EMBL" id="SPLM01000038">
    <property type="protein sequence ID" value="TMW65006.1"/>
    <property type="molecule type" value="Genomic_DNA"/>
</dbReference>
<dbReference type="Proteomes" id="UP000794436">
    <property type="component" value="Unassembled WGS sequence"/>
</dbReference>
<keyword evidence="9" id="KW-0862">Zinc</keyword>
<protein>
    <recommendedName>
        <fullName evidence="21">Peptidase M28 domain-containing protein</fullName>
    </recommendedName>
</protein>
<dbReference type="GO" id="GO:0046872">
    <property type="term" value="F:metal ion binding"/>
    <property type="evidence" value="ECO:0007669"/>
    <property type="project" value="UniProtKB-KW"/>
</dbReference>
<name>A0A8K1CLQ6_PYTOL</name>
<dbReference type="Pfam" id="PF22249">
    <property type="entry name" value="ERMP1-TM"/>
    <property type="match status" value="1"/>
</dbReference>
<dbReference type="AlphaFoldDB" id="A0A8K1CLQ6"/>
<dbReference type="PANTHER" id="PTHR12147">
    <property type="entry name" value="METALLOPEPTIDASE M28 FAMILY MEMBER"/>
    <property type="match status" value="1"/>
</dbReference>
<keyword evidence="10 15" id="KW-1133">Transmembrane helix</keyword>
<evidence type="ECO:0000256" key="11">
    <source>
        <dbReference type="ARBA" id="ARBA00023049"/>
    </source>
</evidence>
<feature type="transmembrane region" description="Helical" evidence="15">
    <location>
        <begin position="420"/>
        <end position="446"/>
    </location>
</feature>
<accession>A0A8K1CLQ6</accession>
<keyword evidence="5 15" id="KW-0812">Transmembrane</keyword>
<proteinExistence type="inferred from homology"/>
<dbReference type="Pfam" id="PF04389">
    <property type="entry name" value="Peptidase_M28"/>
    <property type="match status" value="1"/>
</dbReference>
<evidence type="ECO:0000313" key="19">
    <source>
        <dbReference type="EMBL" id="TMW65006.1"/>
    </source>
</evidence>
<evidence type="ECO:0000256" key="10">
    <source>
        <dbReference type="ARBA" id="ARBA00022989"/>
    </source>
</evidence>
<dbReference type="Pfam" id="PF22248">
    <property type="entry name" value="ERMP1_C"/>
    <property type="match status" value="1"/>
</dbReference>
<feature type="domain" description="Endoplasmic reticulum metallopeptidase 1/1-A TM" evidence="18">
    <location>
        <begin position="419"/>
        <end position="628"/>
    </location>
</feature>
<evidence type="ECO:0000256" key="14">
    <source>
        <dbReference type="SAM" id="MobiDB-lite"/>
    </source>
</evidence>
<organism evidence="19 20">
    <name type="scientific">Pythium oligandrum</name>
    <name type="common">Mycoparasitic fungus</name>
    <dbReference type="NCBI Taxonomy" id="41045"/>
    <lineage>
        <taxon>Eukaryota</taxon>
        <taxon>Sar</taxon>
        <taxon>Stramenopiles</taxon>
        <taxon>Oomycota</taxon>
        <taxon>Peronosporomycetes</taxon>
        <taxon>Pythiales</taxon>
        <taxon>Pythiaceae</taxon>
        <taxon>Pythium</taxon>
    </lineage>
</organism>
<dbReference type="PANTHER" id="PTHR12147:SF22">
    <property type="entry name" value="ENDOPLASMIC RETICULUM METALLOPEPTIDASE 1"/>
    <property type="match status" value="1"/>
</dbReference>
<comment type="caution">
    <text evidence="19">The sequence shown here is derived from an EMBL/GenBank/DDBJ whole genome shotgun (WGS) entry which is preliminary data.</text>
</comment>
<keyword evidence="8" id="KW-0256">Endoplasmic reticulum</keyword>
<feature type="region of interest" description="Disordered" evidence="14">
    <location>
        <begin position="1"/>
        <end position="36"/>
    </location>
</feature>
<evidence type="ECO:0000256" key="12">
    <source>
        <dbReference type="ARBA" id="ARBA00023136"/>
    </source>
</evidence>
<dbReference type="SUPFAM" id="SSF53187">
    <property type="entry name" value="Zn-dependent exopeptidases"/>
    <property type="match status" value="1"/>
</dbReference>
<evidence type="ECO:0000256" key="9">
    <source>
        <dbReference type="ARBA" id="ARBA00022833"/>
    </source>
</evidence>
<evidence type="ECO:0000259" key="18">
    <source>
        <dbReference type="Pfam" id="PF22249"/>
    </source>
</evidence>
<feature type="transmembrane region" description="Helical" evidence="15">
    <location>
        <begin position="452"/>
        <end position="474"/>
    </location>
</feature>
<evidence type="ECO:0000256" key="1">
    <source>
        <dbReference type="ARBA" id="ARBA00001947"/>
    </source>
</evidence>
<evidence type="ECO:0000256" key="6">
    <source>
        <dbReference type="ARBA" id="ARBA00022723"/>
    </source>
</evidence>
<evidence type="ECO:0000259" key="16">
    <source>
        <dbReference type="Pfam" id="PF04389"/>
    </source>
</evidence>
<evidence type="ECO:0008006" key="21">
    <source>
        <dbReference type="Google" id="ProtNLM"/>
    </source>
</evidence>
<dbReference type="Gene3D" id="3.40.630.10">
    <property type="entry name" value="Zn peptidases"/>
    <property type="match status" value="1"/>
</dbReference>
<evidence type="ECO:0000256" key="2">
    <source>
        <dbReference type="ARBA" id="ARBA00004477"/>
    </source>
</evidence>
<dbReference type="GO" id="GO:0005789">
    <property type="term" value="C:endoplasmic reticulum membrane"/>
    <property type="evidence" value="ECO:0007669"/>
    <property type="project" value="UniProtKB-SubCell"/>
</dbReference>
<feature type="transmembrane region" description="Helical" evidence="15">
    <location>
        <begin position="624"/>
        <end position="643"/>
    </location>
</feature>
<feature type="transmembrane region" description="Helical" evidence="15">
    <location>
        <begin position="590"/>
        <end position="612"/>
    </location>
</feature>
<dbReference type="InterPro" id="IPR053973">
    <property type="entry name" value="ERMP1-like_C"/>
</dbReference>
<comment type="cofactor">
    <cofactor evidence="1">
        <name>Zn(2+)</name>
        <dbReference type="ChEBI" id="CHEBI:29105"/>
    </cofactor>
</comment>